<evidence type="ECO:0000256" key="5">
    <source>
        <dbReference type="SAM" id="MobiDB-lite"/>
    </source>
</evidence>
<evidence type="ECO:0000313" key="6">
    <source>
        <dbReference type="EMBL" id="KAI9275596.1"/>
    </source>
</evidence>
<feature type="region of interest" description="Disordered" evidence="5">
    <location>
        <begin position="220"/>
        <end position="242"/>
    </location>
</feature>
<evidence type="ECO:0000256" key="2">
    <source>
        <dbReference type="ARBA" id="ARBA00006374"/>
    </source>
</evidence>
<organism evidence="6 7">
    <name type="scientific">Phascolomyces articulosus</name>
    <dbReference type="NCBI Taxonomy" id="60185"/>
    <lineage>
        <taxon>Eukaryota</taxon>
        <taxon>Fungi</taxon>
        <taxon>Fungi incertae sedis</taxon>
        <taxon>Mucoromycota</taxon>
        <taxon>Mucoromycotina</taxon>
        <taxon>Mucoromycetes</taxon>
        <taxon>Mucorales</taxon>
        <taxon>Lichtheimiaceae</taxon>
        <taxon>Phascolomyces</taxon>
    </lineage>
</organism>
<name>A0AAD5KML0_9FUNG</name>
<dbReference type="GO" id="GO:0005634">
    <property type="term" value="C:nucleus"/>
    <property type="evidence" value="ECO:0007669"/>
    <property type="project" value="UniProtKB-SubCell"/>
</dbReference>
<evidence type="ECO:0000313" key="7">
    <source>
        <dbReference type="Proteomes" id="UP001209540"/>
    </source>
</evidence>
<dbReference type="InterPro" id="IPR010301">
    <property type="entry name" value="RRP1"/>
</dbReference>
<reference evidence="6" key="1">
    <citation type="journal article" date="2022" name="IScience">
        <title>Evolution of zygomycete secretomes and the origins of terrestrial fungal ecologies.</title>
        <authorList>
            <person name="Chang Y."/>
            <person name="Wang Y."/>
            <person name="Mondo S."/>
            <person name="Ahrendt S."/>
            <person name="Andreopoulos W."/>
            <person name="Barry K."/>
            <person name="Beard J."/>
            <person name="Benny G.L."/>
            <person name="Blankenship S."/>
            <person name="Bonito G."/>
            <person name="Cuomo C."/>
            <person name="Desiro A."/>
            <person name="Gervers K.A."/>
            <person name="Hundley H."/>
            <person name="Kuo A."/>
            <person name="LaButti K."/>
            <person name="Lang B.F."/>
            <person name="Lipzen A."/>
            <person name="O'Donnell K."/>
            <person name="Pangilinan J."/>
            <person name="Reynolds N."/>
            <person name="Sandor L."/>
            <person name="Smith M.E."/>
            <person name="Tsang A."/>
            <person name="Grigoriev I.V."/>
            <person name="Stajich J.E."/>
            <person name="Spatafora J.W."/>
        </authorList>
    </citation>
    <scope>NUCLEOTIDE SEQUENCE</scope>
    <source>
        <strain evidence="6">RSA 2281</strain>
    </source>
</reference>
<keyword evidence="7" id="KW-1185">Reference proteome</keyword>
<evidence type="ECO:0000256" key="4">
    <source>
        <dbReference type="ARBA" id="ARBA00023242"/>
    </source>
</evidence>
<evidence type="ECO:0000256" key="1">
    <source>
        <dbReference type="ARBA" id="ARBA00004123"/>
    </source>
</evidence>
<proteinExistence type="inferred from homology"/>
<dbReference type="GO" id="GO:0030688">
    <property type="term" value="C:preribosome, small subunit precursor"/>
    <property type="evidence" value="ECO:0007669"/>
    <property type="project" value="InterPro"/>
</dbReference>
<gene>
    <name evidence="6" type="ORF">BDA99DRAFT_495921</name>
</gene>
<accession>A0AAD5KML0</accession>
<feature type="compositionally biased region" description="Acidic residues" evidence="5">
    <location>
        <begin position="229"/>
        <end position="242"/>
    </location>
</feature>
<keyword evidence="3" id="KW-0698">rRNA processing</keyword>
<evidence type="ECO:0008006" key="8">
    <source>
        <dbReference type="Google" id="ProtNLM"/>
    </source>
</evidence>
<sequence>MSETITQESSLPFGKHLAANDKKTRDKAVSSLRRYISNGPELSHLDLLKLWKGLFYCFWMSDKPLIQQDLAEKLGSLVLDMPADNAIPFLKAFWEIHCSEWHGLDRIRLDKFYMLLRRVIFYSFLFLANHDWNDERVEEYTTMLLNGPLHPTDRKKPDSIRYHIFEIYFEELDKVLELQKEQGEEVNLKMELIEQPIQITASESVNKIVRNKAKAALAAWEEEKRAEETGDNEDEDDMDEDE</sequence>
<protein>
    <recommendedName>
        <fullName evidence="8">Nop52-domain-containing protein</fullName>
    </recommendedName>
</protein>
<evidence type="ECO:0000256" key="3">
    <source>
        <dbReference type="ARBA" id="ARBA00022552"/>
    </source>
</evidence>
<dbReference type="EMBL" id="JAIXMP010000003">
    <property type="protein sequence ID" value="KAI9275596.1"/>
    <property type="molecule type" value="Genomic_DNA"/>
</dbReference>
<comment type="caution">
    <text evidence="6">The sequence shown here is derived from an EMBL/GenBank/DDBJ whole genome shotgun (WGS) entry which is preliminary data.</text>
</comment>
<dbReference type="PANTHER" id="PTHR13026">
    <property type="entry name" value="NNP-1 PROTEIN NOVEL NUCLEAR PROTEIN 1 NOP52"/>
    <property type="match status" value="1"/>
</dbReference>
<comment type="similarity">
    <text evidence="2">Belongs to the RRP1 family.</text>
</comment>
<keyword evidence="4" id="KW-0539">Nucleus</keyword>
<dbReference type="GO" id="GO:0006364">
    <property type="term" value="P:rRNA processing"/>
    <property type="evidence" value="ECO:0007669"/>
    <property type="project" value="UniProtKB-KW"/>
</dbReference>
<reference evidence="6" key="2">
    <citation type="submission" date="2023-02" db="EMBL/GenBank/DDBJ databases">
        <authorList>
            <consortium name="DOE Joint Genome Institute"/>
            <person name="Mondo S.J."/>
            <person name="Chang Y."/>
            <person name="Wang Y."/>
            <person name="Ahrendt S."/>
            <person name="Andreopoulos W."/>
            <person name="Barry K."/>
            <person name="Beard J."/>
            <person name="Benny G.L."/>
            <person name="Blankenship S."/>
            <person name="Bonito G."/>
            <person name="Cuomo C."/>
            <person name="Desiro A."/>
            <person name="Gervers K.A."/>
            <person name="Hundley H."/>
            <person name="Kuo A."/>
            <person name="LaButti K."/>
            <person name="Lang B.F."/>
            <person name="Lipzen A."/>
            <person name="O'Donnell K."/>
            <person name="Pangilinan J."/>
            <person name="Reynolds N."/>
            <person name="Sandor L."/>
            <person name="Smith M.W."/>
            <person name="Tsang A."/>
            <person name="Grigoriev I.V."/>
            <person name="Stajich J.E."/>
            <person name="Spatafora J.W."/>
        </authorList>
    </citation>
    <scope>NUCLEOTIDE SEQUENCE</scope>
    <source>
        <strain evidence="6">RSA 2281</strain>
    </source>
</reference>
<dbReference type="Pfam" id="PF05997">
    <property type="entry name" value="Nop52"/>
    <property type="match status" value="1"/>
</dbReference>
<comment type="subcellular location">
    <subcellularLocation>
        <location evidence="1">Nucleus</location>
    </subcellularLocation>
</comment>
<dbReference type="AlphaFoldDB" id="A0AAD5KML0"/>
<dbReference type="PANTHER" id="PTHR13026:SF0">
    <property type="entry name" value="RIBOSOMAL RNA PROCESSING 1B"/>
    <property type="match status" value="1"/>
</dbReference>
<dbReference type="Proteomes" id="UP001209540">
    <property type="component" value="Unassembled WGS sequence"/>
</dbReference>